<sequence>MLNEAIEEITSKYAESIATLQTLPGVKKTGAESILAEVGPFATSKQLAK</sequence>
<dbReference type="AlphaFoldDB" id="A0A1L8R278"/>
<evidence type="ECO:0000313" key="2">
    <source>
        <dbReference type="Proteomes" id="UP000182835"/>
    </source>
</evidence>
<organism evidence="1 2">
    <name type="scientific">Enterococcus canintestini</name>
    <dbReference type="NCBI Taxonomy" id="317010"/>
    <lineage>
        <taxon>Bacteria</taxon>
        <taxon>Bacillati</taxon>
        <taxon>Bacillota</taxon>
        <taxon>Bacilli</taxon>
        <taxon>Lactobacillales</taxon>
        <taxon>Enterococcaceae</taxon>
        <taxon>Enterococcus</taxon>
    </lineage>
</organism>
<evidence type="ECO:0000313" key="1">
    <source>
        <dbReference type="EMBL" id="OJG13835.1"/>
    </source>
</evidence>
<gene>
    <name evidence="1" type="ORF">RU96_GL001721</name>
</gene>
<reference evidence="1 2" key="1">
    <citation type="submission" date="2014-12" db="EMBL/GenBank/DDBJ databases">
        <title>Draft genome sequences of 29 type strains of Enterococci.</title>
        <authorList>
            <person name="Zhong Z."/>
            <person name="Sun Z."/>
            <person name="Liu W."/>
            <person name="Zhang W."/>
            <person name="Zhang H."/>
        </authorList>
    </citation>
    <scope>NUCLEOTIDE SEQUENCE [LARGE SCALE GENOMIC DNA]</scope>
    <source>
        <strain evidence="1 2">DSM 21207</strain>
    </source>
</reference>
<name>A0A1L8R278_9ENTE</name>
<protein>
    <submittedName>
        <fullName evidence="1">Uncharacterized protein</fullName>
    </submittedName>
</protein>
<dbReference type="Proteomes" id="UP000182835">
    <property type="component" value="Unassembled WGS sequence"/>
</dbReference>
<comment type="caution">
    <text evidence="1">The sequence shown here is derived from an EMBL/GenBank/DDBJ whole genome shotgun (WGS) entry which is preliminary data.</text>
</comment>
<accession>A0A1L8R278</accession>
<dbReference type="EMBL" id="JXKG01000032">
    <property type="protein sequence ID" value="OJG13835.1"/>
    <property type="molecule type" value="Genomic_DNA"/>
</dbReference>
<proteinExistence type="predicted"/>